<dbReference type="Proteomes" id="UP001330812">
    <property type="component" value="Chromosome"/>
</dbReference>
<organism evidence="2 3">
    <name type="scientific">Amycolatopsis rhabdoformis</name>
    <dbReference type="NCBI Taxonomy" id="1448059"/>
    <lineage>
        <taxon>Bacteria</taxon>
        <taxon>Bacillati</taxon>
        <taxon>Actinomycetota</taxon>
        <taxon>Actinomycetes</taxon>
        <taxon>Pseudonocardiales</taxon>
        <taxon>Pseudonocardiaceae</taxon>
        <taxon>Amycolatopsis</taxon>
    </lineage>
</organism>
<reference evidence="2 3" key="1">
    <citation type="journal article" date="2015" name="Int. J. Syst. Evol. Microbiol.">
        <title>Amycolatopsis rhabdoformis sp. nov., an actinomycete isolated from a tropical forest soil.</title>
        <authorList>
            <person name="Souza W.R."/>
            <person name="Silva R.E."/>
            <person name="Goodfellow M."/>
            <person name="Busarakam K."/>
            <person name="Figueiro F.S."/>
            <person name="Ferreira D."/>
            <person name="Rodrigues-Filho E."/>
            <person name="Moraes L.A.B."/>
            <person name="Zucchi T.D."/>
        </authorList>
    </citation>
    <scope>NUCLEOTIDE SEQUENCE [LARGE SCALE GENOMIC DNA]</scope>
    <source>
        <strain evidence="2 3">NCIMB 14900</strain>
    </source>
</reference>
<evidence type="ECO:0000313" key="3">
    <source>
        <dbReference type="Proteomes" id="UP001330812"/>
    </source>
</evidence>
<dbReference type="EMBL" id="CP142149">
    <property type="protein sequence ID" value="WSE32010.1"/>
    <property type="molecule type" value="Genomic_DNA"/>
</dbReference>
<gene>
    <name evidence="2" type="ORF">VSH64_07795</name>
</gene>
<protein>
    <submittedName>
        <fullName evidence="2">Uncharacterized protein</fullName>
    </submittedName>
</protein>
<evidence type="ECO:0000313" key="2">
    <source>
        <dbReference type="EMBL" id="WSE32010.1"/>
    </source>
</evidence>
<keyword evidence="3" id="KW-1185">Reference proteome</keyword>
<name>A0ABZ1IC51_9PSEU</name>
<sequence>MPIEPIRRVARRRRYPPAGFQTSSNPAAPIDDLLRPDLSWPHVSMAAYNRAPHVRDAEPGRRAAFPITTYS</sequence>
<feature type="region of interest" description="Disordered" evidence="1">
    <location>
        <begin position="1"/>
        <end position="29"/>
    </location>
</feature>
<dbReference type="RefSeq" id="WP_326834818.1">
    <property type="nucleotide sequence ID" value="NZ_CP142149.1"/>
</dbReference>
<accession>A0ABZ1IC51</accession>
<proteinExistence type="predicted"/>
<evidence type="ECO:0000256" key="1">
    <source>
        <dbReference type="SAM" id="MobiDB-lite"/>
    </source>
</evidence>